<dbReference type="SUPFAM" id="SSF116726">
    <property type="entry name" value="TrkA C-terminal domain-like"/>
    <property type="match status" value="2"/>
</dbReference>
<evidence type="ECO:0000256" key="5">
    <source>
        <dbReference type="ARBA" id="ARBA00022692"/>
    </source>
</evidence>
<accession>A0ABP9CX92</accession>
<evidence type="ECO:0000256" key="6">
    <source>
        <dbReference type="ARBA" id="ARBA00022989"/>
    </source>
</evidence>
<evidence type="ECO:0000256" key="7">
    <source>
        <dbReference type="ARBA" id="ARBA00023136"/>
    </source>
</evidence>
<comment type="similarity">
    <text evidence="2">Belongs to the AAE transporter (TC 2.A.81) family.</text>
</comment>
<feature type="transmembrane region" description="Helical" evidence="8">
    <location>
        <begin position="32"/>
        <end position="51"/>
    </location>
</feature>
<gene>
    <name evidence="10" type="ORF">GCM10023331_00240</name>
</gene>
<keyword evidence="5 8" id="KW-0812">Transmembrane</keyword>
<feature type="transmembrane region" description="Helical" evidence="8">
    <location>
        <begin position="516"/>
        <end position="537"/>
    </location>
</feature>
<dbReference type="PANTHER" id="PTHR30445:SF3">
    <property type="entry name" value="TRANSPORT PROTEIN YIDE-RELATED"/>
    <property type="match status" value="1"/>
</dbReference>
<keyword evidence="11" id="KW-1185">Reference proteome</keyword>
<name>A0ABP9CX92_9BACT</name>
<evidence type="ECO:0000313" key="11">
    <source>
        <dbReference type="Proteomes" id="UP001500298"/>
    </source>
</evidence>
<sequence>MEKILELLQVDYVALFLIIGLGILLGKISVKGISFGASAVIFVAIFYGFILDKLQLQMAMPSIVQKVGLVLFIFTIGMQAGPSFFEAFKSQGKNLIILAILTVLTGSIVTVVSSYAFDIDFKLAVGLLTGALTSTPGLAAAIDASGSSVASIGYGIAYPFGVIGVILFVKLAPKLFRVNLDTEEKRYEESTSSEFPEVLNRNFIVSNENAHKKTLKELNIRFMTKANVSRVMRPDQEPKSPTPDTVIYKGDLVRAVGTEDALRKVEILLGEPTDIKIPRSGQYEIRWYVVSKRDIVNKSLKELALQDNYLATVTRIRRAGVDISARPSQRLRYGDKLLIASTKGYVDGLTQLLGDSIKQVETTSFLPVALGIIAGVLLGKLNIPIPGGGTFSLGLTGGVLIAALLLSRQGKTGPIIWNLPSAGNSILRQFGLLLFLTPVGVSAGAKLVATIEEYGFGLFGIGALITLIPMVLVVILGRFWFKSNFLSILGALTGGMTSTPGLSAVDGMTDNDAPQVAYATVYPFALVMIIICAQIVATL</sequence>
<dbReference type="NCBIfam" id="TIGR01625">
    <property type="entry name" value="YidE_YbjL_dupl"/>
    <property type="match status" value="2"/>
</dbReference>
<feature type="transmembrane region" description="Helical" evidence="8">
    <location>
        <begin position="63"/>
        <end position="84"/>
    </location>
</feature>
<dbReference type="InterPro" id="IPR036721">
    <property type="entry name" value="RCK_C_sf"/>
</dbReference>
<evidence type="ECO:0000256" key="4">
    <source>
        <dbReference type="ARBA" id="ARBA00022475"/>
    </source>
</evidence>
<proteinExistence type="inferred from homology"/>
<dbReference type="Gene3D" id="3.30.70.1450">
    <property type="entry name" value="Regulator of K+ conductance, C-terminal domain"/>
    <property type="match status" value="2"/>
</dbReference>
<feature type="transmembrane region" description="Helical" evidence="8">
    <location>
        <begin position="7"/>
        <end position="26"/>
    </location>
</feature>
<comment type="caution">
    <text evidence="10">The sequence shown here is derived from an EMBL/GenBank/DDBJ whole genome shotgun (WGS) entry which is preliminary data.</text>
</comment>
<evidence type="ECO:0000256" key="1">
    <source>
        <dbReference type="ARBA" id="ARBA00004651"/>
    </source>
</evidence>
<keyword evidence="4" id="KW-1003">Cell membrane</keyword>
<dbReference type="InterPro" id="IPR050144">
    <property type="entry name" value="AAE_transporter"/>
</dbReference>
<keyword evidence="6 8" id="KW-1133">Transmembrane helix</keyword>
<evidence type="ECO:0000256" key="8">
    <source>
        <dbReference type="SAM" id="Phobius"/>
    </source>
</evidence>
<organism evidence="10 11">
    <name type="scientific">Algivirga pacifica</name>
    <dbReference type="NCBI Taxonomy" id="1162670"/>
    <lineage>
        <taxon>Bacteria</taxon>
        <taxon>Pseudomonadati</taxon>
        <taxon>Bacteroidota</taxon>
        <taxon>Cytophagia</taxon>
        <taxon>Cytophagales</taxon>
        <taxon>Flammeovirgaceae</taxon>
        <taxon>Algivirga</taxon>
    </lineage>
</organism>
<feature type="transmembrane region" description="Helical" evidence="8">
    <location>
        <begin position="148"/>
        <end position="169"/>
    </location>
</feature>
<evidence type="ECO:0000313" key="10">
    <source>
        <dbReference type="EMBL" id="GAA4819808.1"/>
    </source>
</evidence>
<feature type="transmembrane region" description="Helical" evidence="8">
    <location>
        <begin position="389"/>
        <end position="406"/>
    </location>
</feature>
<dbReference type="InterPro" id="IPR006037">
    <property type="entry name" value="RCK_C"/>
</dbReference>
<feature type="transmembrane region" description="Helical" evidence="8">
    <location>
        <begin position="96"/>
        <end position="116"/>
    </location>
</feature>
<feature type="transmembrane region" description="Helical" evidence="8">
    <location>
        <begin position="365"/>
        <end position="383"/>
    </location>
</feature>
<dbReference type="PROSITE" id="PS51202">
    <property type="entry name" value="RCK_C"/>
    <property type="match status" value="2"/>
</dbReference>
<feature type="transmembrane region" description="Helical" evidence="8">
    <location>
        <begin position="484"/>
        <end position="504"/>
    </location>
</feature>
<keyword evidence="7 8" id="KW-0472">Membrane</keyword>
<dbReference type="RefSeq" id="WP_345368372.1">
    <property type="nucleotide sequence ID" value="NZ_BAABJX010000001.1"/>
</dbReference>
<evidence type="ECO:0000259" key="9">
    <source>
        <dbReference type="PROSITE" id="PS51202"/>
    </source>
</evidence>
<feature type="domain" description="RCK C-terminal" evidence="9">
    <location>
        <begin position="273"/>
        <end position="355"/>
    </location>
</feature>
<dbReference type="PANTHER" id="PTHR30445">
    <property type="entry name" value="K(+)_H(+) ANTIPORTER SUBUNIT KHTT"/>
    <property type="match status" value="1"/>
</dbReference>
<dbReference type="InterPro" id="IPR006512">
    <property type="entry name" value="YidE_YbjL"/>
</dbReference>
<feature type="transmembrane region" description="Helical" evidence="8">
    <location>
        <begin position="454"/>
        <end position="477"/>
    </location>
</feature>
<dbReference type="Proteomes" id="UP001500298">
    <property type="component" value="Unassembled WGS sequence"/>
</dbReference>
<evidence type="ECO:0000256" key="3">
    <source>
        <dbReference type="ARBA" id="ARBA00022448"/>
    </source>
</evidence>
<feature type="domain" description="RCK C-terminal" evidence="9">
    <location>
        <begin position="188"/>
        <end position="271"/>
    </location>
</feature>
<feature type="transmembrane region" description="Helical" evidence="8">
    <location>
        <begin position="426"/>
        <end position="448"/>
    </location>
</feature>
<protein>
    <submittedName>
        <fullName evidence="10">TrkA C-terminal domain-containing protein</fullName>
    </submittedName>
</protein>
<comment type="subcellular location">
    <subcellularLocation>
        <location evidence="1">Cell membrane</location>
        <topology evidence="1">Multi-pass membrane protein</topology>
    </subcellularLocation>
</comment>
<dbReference type="EMBL" id="BAABJX010000001">
    <property type="protein sequence ID" value="GAA4819808.1"/>
    <property type="molecule type" value="Genomic_DNA"/>
</dbReference>
<reference evidence="11" key="1">
    <citation type="journal article" date="2019" name="Int. J. Syst. Evol. Microbiol.">
        <title>The Global Catalogue of Microorganisms (GCM) 10K type strain sequencing project: providing services to taxonomists for standard genome sequencing and annotation.</title>
        <authorList>
            <consortium name="The Broad Institute Genomics Platform"/>
            <consortium name="The Broad Institute Genome Sequencing Center for Infectious Disease"/>
            <person name="Wu L."/>
            <person name="Ma J."/>
        </authorList>
    </citation>
    <scope>NUCLEOTIDE SEQUENCE [LARGE SCALE GENOMIC DNA]</scope>
    <source>
        <strain evidence="11">JCM 18326</strain>
    </source>
</reference>
<keyword evidence="3" id="KW-0813">Transport</keyword>
<feature type="transmembrane region" description="Helical" evidence="8">
    <location>
        <begin position="123"/>
        <end position="142"/>
    </location>
</feature>
<evidence type="ECO:0000256" key="2">
    <source>
        <dbReference type="ARBA" id="ARBA00009854"/>
    </source>
</evidence>
<dbReference type="Pfam" id="PF02080">
    <property type="entry name" value="TrkA_C"/>
    <property type="match status" value="2"/>
</dbReference>
<dbReference type="Pfam" id="PF06826">
    <property type="entry name" value="Asp-Al_Ex"/>
    <property type="match status" value="2"/>
</dbReference>